<comment type="caution">
    <text evidence="1">The sequence shown here is derived from an EMBL/GenBank/DDBJ whole genome shotgun (WGS) entry which is preliminary data.</text>
</comment>
<dbReference type="AlphaFoldDB" id="A0A937X406"/>
<gene>
    <name evidence="1" type="ORF">FJZ00_07030</name>
</gene>
<evidence type="ECO:0000313" key="2">
    <source>
        <dbReference type="Proteomes" id="UP000703893"/>
    </source>
</evidence>
<reference evidence="1 2" key="1">
    <citation type="submission" date="2019-03" db="EMBL/GenBank/DDBJ databases">
        <title>Lake Tanganyika Metagenome-Assembled Genomes (MAGs).</title>
        <authorList>
            <person name="Tran P."/>
        </authorList>
    </citation>
    <scope>NUCLEOTIDE SEQUENCE [LARGE SCALE GENOMIC DNA]</scope>
    <source>
        <strain evidence="1">K_DeepCast_65m_m2_236</strain>
    </source>
</reference>
<dbReference type="EMBL" id="VGJX01000365">
    <property type="protein sequence ID" value="MBM3274888.1"/>
    <property type="molecule type" value="Genomic_DNA"/>
</dbReference>
<sequence length="98" mass="11178">MSSCNDDFQDLVKMISAERDARRAAITRLDGRIDIIQKEVGAIREEIWEGHERTSGFESAMIDVLGRTYLSHENNQDRLDILEIRVSDLEKRQGDAAS</sequence>
<name>A0A937X406_9BACT</name>
<proteinExistence type="predicted"/>
<dbReference type="Proteomes" id="UP000703893">
    <property type="component" value="Unassembled WGS sequence"/>
</dbReference>
<protein>
    <submittedName>
        <fullName evidence="1">Uncharacterized protein</fullName>
    </submittedName>
</protein>
<organism evidence="1 2">
    <name type="scientific">Candidatus Tanganyikabacteria bacterium</name>
    <dbReference type="NCBI Taxonomy" id="2961651"/>
    <lineage>
        <taxon>Bacteria</taxon>
        <taxon>Bacillati</taxon>
        <taxon>Candidatus Sericytochromatia</taxon>
        <taxon>Candidatus Tanganyikabacteria</taxon>
    </lineage>
</organism>
<accession>A0A937X406</accession>
<evidence type="ECO:0000313" key="1">
    <source>
        <dbReference type="EMBL" id="MBM3274888.1"/>
    </source>
</evidence>